<dbReference type="RefSeq" id="WP_154439915.1">
    <property type="nucleotide sequence ID" value="NZ_JAHLPJ010000001.1"/>
</dbReference>
<evidence type="ECO:0000313" key="2">
    <source>
        <dbReference type="Proteomes" id="UP000469523"/>
    </source>
</evidence>
<organism evidence="1 2">
    <name type="scientific">Tissierella pigra</name>
    <dbReference type="NCBI Taxonomy" id="2607614"/>
    <lineage>
        <taxon>Bacteria</taxon>
        <taxon>Bacillati</taxon>
        <taxon>Bacillota</taxon>
        <taxon>Tissierellia</taxon>
        <taxon>Tissierellales</taxon>
        <taxon>Tissierellaceae</taxon>
        <taxon>Tissierella</taxon>
    </lineage>
</organism>
<dbReference type="Proteomes" id="UP000469523">
    <property type="component" value="Unassembled WGS sequence"/>
</dbReference>
<dbReference type="PANTHER" id="PTHR37804:SF1">
    <property type="entry name" value="CDAA REGULATORY PROTEIN CDAR"/>
    <property type="match status" value="1"/>
</dbReference>
<dbReference type="InterPro" id="IPR012505">
    <property type="entry name" value="YbbR"/>
</dbReference>
<sequence>MSKEKNDLTLKIFAFAIAIVLWSYVMSIENPDISKEYRNITLTLNNIDELDRQKLIVMEPKEATISVKVTGRKSDMANFSPDLIKAQVDLSGYSEGKKKVPVNVSLNQLNNVKIVNYEPKEILFTFDKLITVDKPVTVKTVGKLEPNHVIGDITIKPGSILLKGPKTWVNEVSEVIAVLDVTGRKGDIHEQVPIQLIDYEENDVRGVDKEPSVVDVYVPVFRTVTVPIELKTENQLPAQYEITNITINPSTVSLKGDSSIANLKSIQTKAIDINSLVENTTQLVDLDLPANVSLLNPNEKISVSLNIEEISTRVLEYTLEDIGITNLDSDLVIDKEYSNEPIYVTVKGNKQIIESLSKEDLELSLDLLHLDEGIHKVNLGVNVPTGVAVKEITPQTVELKLTKY</sequence>
<dbReference type="InterPro" id="IPR053154">
    <property type="entry name" value="c-di-AMP_regulator"/>
</dbReference>
<protein>
    <recommendedName>
        <fullName evidence="3">YbbR domain-containing protein</fullName>
    </recommendedName>
</protein>
<comment type="caution">
    <text evidence="1">The sequence shown here is derived from an EMBL/GenBank/DDBJ whole genome shotgun (WGS) entry which is preliminary data.</text>
</comment>
<proteinExistence type="predicted"/>
<name>A0A6N7XYD6_9FIRM</name>
<evidence type="ECO:0000313" key="1">
    <source>
        <dbReference type="EMBL" id="MSU01505.1"/>
    </source>
</evidence>
<dbReference type="Gene3D" id="2.170.120.30">
    <property type="match status" value="2"/>
</dbReference>
<reference evidence="1 2" key="1">
    <citation type="submission" date="2019-09" db="EMBL/GenBank/DDBJ databases">
        <title>In-depth cultivation of the pig gut microbiome towards novel bacterial diversity and tailored functional studies.</title>
        <authorList>
            <person name="Wylensek D."/>
            <person name="Hitch T.C.A."/>
            <person name="Clavel T."/>
        </authorList>
    </citation>
    <scope>NUCLEOTIDE SEQUENCE [LARGE SCALE GENOMIC DNA]</scope>
    <source>
        <strain evidence="1 2">WCA3-693-APC-4?</strain>
    </source>
</reference>
<dbReference type="Pfam" id="PF07949">
    <property type="entry name" value="YbbR"/>
    <property type="match status" value="3"/>
</dbReference>
<dbReference type="PANTHER" id="PTHR37804">
    <property type="entry name" value="CDAA REGULATORY PROTEIN CDAR"/>
    <property type="match status" value="1"/>
</dbReference>
<dbReference type="EMBL" id="VUNQ01000015">
    <property type="protein sequence ID" value="MSU01505.1"/>
    <property type="molecule type" value="Genomic_DNA"/>
</dbReference>
<dbReference type="AlphaFoldDB" id="A0A6N7XYD6"/>
<evidence type="ECO:0008006" key="3">
    <source>
        <dbReference type="Google" id="ProtNLM"/>
    </source>
</evidence>
<dbReference type="Gene3D" id="2.170.120.40">
    <property type="entry name" value="YbbR-like domain"/>
    <property type="match status" value="2"/>
</dbReference>
<accession>A0A6N7XYD6</accession>
<keyword evidence="2" id="KW-1185">Reference proteome</keyword>
<gene>
    <name evidence="1" type="ORF">FYJ83_08510</name>
</gene>